<evidence type="ECO:0000313" key="3">
    <source>
        <dbReference type="EMBL" id="QKG72435.1"/>
    </source>
</evidence>
<dbReference type="Pfam" id="PF13478">
    <property type="entry name" value="XdhC_C"/>
    <property type="match status" value="1"/>
</dbReference>
<dbReference type="AlphaFoldDB" id="A0A7D3XBC9"/>
<gene>
    <name evidence="3" type="ORF">HQR01_14250</name>
</gene>
<dbReference type="EMBL" id="CP053921">
    <property type="protein sequence ID" value="QKG72435.1"/>
    <property type="molecule type" value="Genomic_DNA"/>
</dbReference>
<dbReference type="Proteomes" id="UP000504693">
    <property type="component" value="Chromosome"/>
</dbReference>
<dbReference type="RefSeq" id="WP_173215695.1">
    <property type="nucleotide sequence ID" value="NZ_CP053921.1"/>
</dbReference>
<protein>
    <submittedName>
        <fullName evidence="3">XdhC family protein</fullName>
    </submittedName>
</protein>
<reference evidence="3 4" key="1">
    <citation type="submission" date="2020-05" db="EMBL/GenBank/DDBJ databases">
        <title>Erythrobacter mangrovi sp. nov., isolated from rhizosphere soil of mangrove plant (Kandelia candel).</title>
        <authorList>
            <person name="Ye Y.H."/>
        </authorList>
    </citation>
    <scope>NUCLEOTIDE SEQUENCE [LARGE SCALE GENOMIC DNA]</scope>
    <source>
        <strain evidence="3 4">EB310</strain>
    </source>
</reference>
<dbReference type="InterPro" id="IPR027051">
    <property type="entry name" value="XdhC_Rossmann_dom"/>
</dbReference>
<dbReference type="PANTHER" id="PTHR30388">
    <property type="entry name" value="ALDEHYDE OXIDOREDUCTASE MOLYBDENUM COFACTOR ASSEMBLY PROTEIN"/>
    <property type="match status" value="1"/>
</dbReference>
<dbReference type="Pfam" id="PF02625">
    <property type="entry name" value="XdhC_CoxI"/>
    <property type="match status" value="1"/>
</dbReference>
<organism evidence="3 4">
    <name type="scientific">Erythrobacter mangrovi</name>
    <dbReference type="NCBI Taxonomy" id="2739433"/>
    <lineage>
        <taxon>Bacteria</taxon>
        <taxon>Pseudomonadati</taxon>
        <taxon>Pseudomonadota</taxon>
        <taxon>Alphaproteobacteria</taxon>
        <taxon>Sphingomonadales</taxon>
        <taxon>Erythrobacteraceae</taxon>
        <taxon>Erythrobacter/Porphyrobacter group</taxon>
        <taxon>Erythrobacter</taxon>
    </lineage>
</organism>
<dbReference type="KEGG" id="emv:HQR01_14250"/>
<evidence type="ECO:0000313" key="4">
    <source>
        <dbReference type="Proteomes" id="UP000504693"/>
    </source>
</evidence>
<dbReference type="PANTHER" id="PTHR30388:SF4">
    <property type="entry name" value="MOLYBDENUM COFACTOR INSERTION CHAPERONE PAOD"/>
    <property type="match status" value="1"/>
</dbReference>
<feature type="domain" description="XdhC- CoxI" evidence="1">
    <location>
        <begin position="16"/>
        <end position="80"/>
    </location>
</feature>
<dbReference type="InterPro" id="IPR052698">
    <property type="entry name" value="MoCofactor_Util/Proc"/>
</dbReference>
<dbReference type="Gene3D" id="3.40.50.720">
    <property type="entry name" value="NAD(P)-binding Rossmann-like Domain"/>
    <property type="match status" value="1"/>
</dbReference>
<feature type="domain" description="XdhC Rossmann" evidence="2">
    <location>
        <begin position="159"/>
        <end position="300"/>
    </location>
</feature>
<keyword evidence="4" id="KW-1185">Reference proteome</keyword>
<evidence type="ECO:0000259" key="1">
    <source>
        <dbReference type="Pfam" id="PF02625"/>
    </source>
</evidence>
<sequence length="314" mass="33059">MDSPRVFRFLAGKLGQGQRCVLVTVLAVEGSSMRNPGTHMGVCEDGSFNGSLSGGCIENAVVAEALAALDEGAPRIVRFGAGSPYLDIRLPCGGGLDIHFQPLGDAALVEASLAAVAARRPFSVAIKPDGAAFEKVWASPSFDFAGGCGRFGHWPQPRLVLVGHGAGVAALARLSRTMDLEVEVLSPDGDLVAALAGEGLAASRLTRTTETDGLHGDHWTAFVFLFHDHDWELALMQRALALPHFYFGAMGGRRAHALRREALAQAGVSEQQVASIHAPIGLFHSSRDPDTLALSALAEIVKAYQDTPFEAGLG</sequence>
<accession>A0A7D3XBC9</accession>
<dbReference type="InterPro" id="IPR003777">
    <property type="entry name" value="XdhC_CoxI"/>
</dbReference>
<evidence type="ECO:0000259" key="2">
    <source>
        <dbReference type="Pfam" id="PF13478"/>
    </source>
</evidence>
<name>A0A7D3XBC9_9SPHN</name>
<proteinExistence type="predicted"/>